<dbReference type="GO" id="GO:0005524">
    <property type="term" value="F:ATP binding"/>
    <property type="evidence" value="ECO:0007669"/>
    <property type="project" value="UniProtKB-KW"/>
</dbReference>
<keyword evidence="18" id="KW-0472">Membrane</keyword>
<dbReference type="AlphaFoldDB" id="A0A6L6XKC2"/>
<feature type="transmembrane region" description="Helical" evidence="18">
    <location>
        <begin position="274"/>
        <end position="293"/>
    </location>
</feature>
<keyword evidence="14" id="KW-0902">Two-component regulatory system</keyword>
<feature type="transmembrane region" description="Helical" evidence="18">
    <location>
        <begin position="67"/>
        <end position="88"/>
    </location>
</feature>
<name>A0A6L6XKC2_9ACTN</name>
<evidence type="ECO:0000256" key="15">
    <source>
        <dbReference type="ARBA" id="ARBA00023014"/>
    </source>
</evidence>
<feature type="transmembrane region" description="Helical" evidence="18">
    <location>
        <begin position="244"/>
        <end position="262"/>
    </location>
</feature>
<evidence type="ECO:0000256" key="4">
    <source>
        <dbReference type="ARBA" id="ARBA00012438"/>
    </source>
</evidence>
<protein>
    <recommendedName>
        <fullName evidence="5">Oxygen sensor histidine kinase NreB</fullName>
        <ecNumber evidence="4">2.7.13.3</ecNumber>
    </recommendedName>
    <alternativeName>
        <fullName evidence="17">Nitrogen regulation protein B</fullName>
    </alternativeName>
</protein>
<dbReference type="Pfam" id="PF02518">
    <property type="entry name" value="HATPase_c"/>
    <property type="match status" value="1"/>
</dbReference>
<gene>
    <name evidence="20" type="ORF">GON03_00535</name>
</gene>
<evidence type="ECO:0000256" key="8">
    <source>
        <dbReference type="ARBA" id="ARBA00022553"/>
    </source>
</evidence>
<keyword evidence="15" id="KW-0411">Iron-sulfur</keyword>
<comment type="function">
    <text evidence="16">Member of the two-component regulatory system NreB/NreC involved in the control of dissimilatory nitrate/nitrite reduction in response to oxygen. NreB functions as a direct oxygen sensor histidine kinase which is autophosphorylated, in the absence of oxygen, probably at the conserved histidine residue, and transfers its phosphate group probably to a conserved aspartate residue of NreC. NreB/NreC activates the expression of the nitrate (narGHJI) and nitrite (nir) reductase operons, as well as the putative nitrate transporter gene narT.</text>
</comment>
<dbReference type="GO" id="GO:0005737">
    <property type="term" value="C:cytoplasm"/>
    <property type="evidence" value="ECO:0007669"/>
    <property type="project" value="UniProtKB-SubCell"/>
</dbReference>
<keyword evidence="9" id="KW-0808">Transferase</keyword>
<dbReference type="InterPro" id="IPR011712">
    <property type="entry name" value="Sig_transdc_His_kin_sub3_dim/P"/>
</dbReference>
<keyword evidence="12" id="KW-0067">ATP-binding</keyword>
<dbReference type="PANTHER" id="PTHR24421:SF10">
    <property type="entry name" value="NITRATE_NITRITE SENSOR PROTEIN NARQ"/>
    <property type="match status" value="1"/>
</dbReference>
<evidence type="ECO:0000256" key="6">
    <source>
        <dbReference type="ARBA" id="ARBA00022485"/>
    </source>
</evidence>
<feature type="domain" description="Histidine kinase/HSP90-like ATPase" evidence="19">
    <location>
        <begin position="556"/>
        <end position="647"/>
    </location>
</feature>
<dbReference type="InterPro" id="IPR036890">
    <property type="entry name" value="HATPase_C_sf"/>
</dbReference>
<keyword evidence="8" id="KW-0597">Phosphoprotein</keyword>
<evidence type="ECO:0000256" key="3">
    <source>
        <dbReference type="ARBA" id="ARBA00004496"/>
    </source>
</evidence>
<evidence type="ECO:0000313" key="20">
    <source>
        <dbReference type="EMBL" id="MVQ47649.1"/>
    </source>
</evidence>
<keyword evidence="11" id="KW-0418">Kinase</keyword>
<dbReference type="InterPro" id="IPR050482">
    <property type="entry name" value="Sensor_HK_TwoCompSys"/>
</dbReference>
<evidence type="ECO:0000256" key="7">
    <source>
        <dbReference type="ARBA" id="ARBA00022490"/>
    </source>
</evidence>
<dbReference type="PANTHER" id="PTHR24421">
    <property type="entry name" value="NITRATE/NITRITE SENSOR PROTEIN NARX-RELATED"/>
    <property type="match status" value="1"/>
</dbReference>
<keyword evidence="10" id="KW-0547">Nucleotide-binding</keyword>
<dbReference type="Pfam" id="PF07730">
    <property type="entry name" value="HisKA_3"/>
    <property type="match status" value="1"/>
</dbReference>
<dbReference type="InterPro" id="IPR003594">
    <property type="entry name" value="HATPase_dom"/>
</dbReference>
<feature type="transmembrane region" description="Helical" evidence="18">
    <location>
        <begin position="137"/>
        <end position="156"/>
    </location>
</feature>
<dbReference type="InterPro" id="IPR004358">
    <property type="entry name" value="Sig_transdc_His_kin-like_C"/>
</dbReference>
<comment type="caution">
    <text evidence="20">The sequence shown here is derived from an EMBL/GenBank/DDBJ whole genome shotgun (WGS) entry which is preliminary data.</text>
</comment>
<comment type="subcellular location">
    <subcellularLocation>
        <location evidence="3">Cytoplasm</location>
    </subcellularLocation>
</comment>
<dbReference type="SMART" id="SM00387">
    <property type="entry name" value="HATPase_c"/>
    <property type="match status" value="1"/>
</dbReference>
<reference evidence="20 21" key="1">
    <citation type="submission" date="2019-12" db="EMBL/GenBank/DDBJ databases">
        <authorList>
            <person name="Huq M.A."/>
        </authorList>
    </citation>
    <scope>NUCLEOTIDE SEQUENCE [LARGE SCALE GENOMIC DNA]</scope>
    <source>
        <strain evidence="20 21">MAH-18</strain>
    </source>
</reference>
<evidence type="ECO:0000256" key="12">
    <source>
        <dbReference type="ARBA" id="ARBA00022840"/>
    </source>
</evidence>
<keyword evidence="15" id="KW-0479">Metal-binding</keyword>
<dbReference type="Gene3D" id="3.30.565.10">
    <property type="entry name" value="Histidine kinase-like ATPase, C-terminal domain"/>
    <property type="match status" value="1"/>
</dbReference>
<dbReference type="GO" id="GO:0000155">
    <property type="term" value="F:phosphorelay sensor kinase activity"/>
    <property type="evidence" value="ECO:0007669"/>
    <property type="project" value="InterPro"/>
</dbReference>
<evidence type="ECO:0000256" key="1">
    <source>
        <dbReference type="ARBA" id="ARBA00000085"/>
    </source>
</evidence>
<dbReference type="CDD" id="cd16917">
    <property type="entry name" value="HATPase_UhpB-NarQ-NarX-like"/>
    <property type="match status" value="1"/>
</dbReference>
<dbReference type="PRINTS" id="PR00344">
    <property type="entry name" value="BCTRLSENSOR"/>
</dbReference>
<dbReference type="EMBL" id="WSEK01000003">
    <property type="protein sequence ID" value="MVQ47649.1"/>
    <property type="molecule type" value="Genomic_DNA"/>
</dbReference>
<evidence type="ECO:0000256" key="16">
    <source>
        <dbReference type="ARBA" id="ARBA00024827"/>
    </source>
</evidence>
<evidence type="ECO:0000313" key="21">
    <source>
        <dbReference type="Proteomes" id="UP000473525"/>
    </source>
</evidence>
<dbReference type="Proteomes" id="UP000473525">
    <property type="component" value="Unassembled WGS sequence"/>
</dbReference>
<evidence type="ECO:0000256" key="2">
    <source>
        <dbReference type="ARBA" id="ARBA00001966"/>
    </source>
</evidence>
<dbReference type="Gene3D" id="1.20.5.1930">
    <property type="match status" value="1"/>
</dbReference>
<evidence type="ECO:0000256" key="5">
    <source>
        <dbReference type="ARBA" id="ARBA00017322"/>
    </source>
</evidence>
<sequence length="648" mass="67638">MRTRMITIGAAAGGLLCVALALVVAVDLAVNDSHRPEVDQLLRGVTAGIAYGGLGGFLATRRPQLSVGWVMLLIGFSNAFSSAMGVLADRSLDGGTAVTGWAFWLSSWSWVPGYVLVPTVLLLILPTGRAYGRYGRALVAVAGAGTALVTLAWALTPYDQQDYALPDRFSHLTNPVGLDGTGILLPIALAAVLVGMVAGLVTLALRLRTSRGHEREQVYWVLAGALMTALCLVAAFGAPGASNVLVAVAMLPLPLAITWSSVRRRLWDLDLVVNKTLVLAALGAVGALVGIAVPAPTGLAAAIAVAVALPLHGPVQQVVNRFLYRDATEPTEAVHRLGEQVGAATSPREALRHVLDVVASTLGTEHAEVRLADGTTVQRGEAARELATVPLAHHQVLVGELSVGVPPGGLGARGELLLAEVARHAAVVAHALALQDAVQHSREQVVVAREEERRRIRNDLHDDLGPRLAATALQLENAVELVGDDPGRAVQVLERATGYLRDGVADVRRIVDDLRPAALDDLGLEQAVREQAARLGEHGLSVSVATDGDLVGLPAAAEVAAYRITAEAMTNVARHAEARHLRVRLARVPDGIAIEVADDGRGLPDDLVLGVGLGSMHQRAAELGGSCVVRGEPGEGTTVAATIPVGVR</sequence>
<dbReference type="RefSeq" id="WP_157339797.1">
    <property type="nucleotide sequence ID" value="NZ_WSEK01000003.1"/>
</dbReference>
<evidence type="ECO:0000256" key="18">
    <source>
        <dbReference type="SAM" id="Phobius"/>
    </source>
</evidence>
<dbReference type="GO" id="GO:0051539">
    <property type="term" value="F:4 iron, 4 sulfur cluster binding"/>
    <property type="evidence" value="ECO:0007669"/>
    <property type="project" value="UniProtKB-KW"/>
</dbReference>
<evidence type="ECO:0000259" key="19">
    <source>
        <dbReference type="SMART" id="SM00387"/>
    </source>
</evidence>
<accession>A0A6L6XKC2</accession>
<dbReference type="SUPFAM" id="SSF55874">
    <property type="entry name" value="ATPase domain of HSP90 chaperone/DNA topoisomerase II/histidine kinase"/>
    <property type="match status" value="1"/>
</dbReference>
<dbReference type="GO" id="GO:0046983">
    <property type="term" value="F:protein dimerization activity"/>
    <property type="evidence" value="ECO:0007669"/>
    <property type="project" value="InterPro"/>
</dbReference>
<evidence type="ECO:0000256" key="11">
    <source>
        <dbReference type="ARBA" id="ARBA00022777"/>
    </source>
</evidence>
<evidence type="ECO:0000256" key="9">
    <source>
        <dbReference type="ARBA" id="ARBA00022679"/>
    </source>
</evidence>
<keyword evidence="13" id="KW-0408">Iron</keyword>
<keyword evidence="7" id="KW-0963">Cytoplasm</keyword>
<dbReference type="GO" id="GO:0016020">
    <property type="term" value="C:membrane"/>
    <property type="evidence" value="ECO:0007669"/>
    <property type="project" value="InterPro"/>
</dbReference>
<feature type="transmembrane region" description="Helical" evidence="18">
    <location>
        <begin position="217"/>
        <end position="238"/>
    </location>
</feature>
<keyword evidence="21" id="KW-1185">Reference proteome</keyword>
<evidence type="ECO:0000256" key="14">
    <source>
        <dbReference type="ARBA" id="ARBA00023012"/>
    </source>
</evidence>
<evidence type="ECO:0000256" key="17">
    <source>
        <dbReference type="ARBA" id="ARBA00030800"/>
    </source>
</evidence>
<evidence type="ECO:0000256" key="10">
    <source>
        <dbReference type="ARBA" id="ARBA00022741"/>
    </source>
</evidence>
<organism evidence="20 21">
    <name type="scientific">Nocardioides agri</name>
    <dbReference type="NCBI Taxonomy" id="2682843"/>
    <lineage>
        <taxon>Bacteria</taxon>
        <taxon>Bacillati</taxon>
        <taxon>Actinomycetota</taxon>
        <taxon>Actinomycetes</taxon>
        <taxon>Propionibacteriales</taxon>
        <taxon>Nocardioidaceae</taxon>
        <taxon>Nocardioides</taxon>
    </lineage>
</organism>
<feature type="transmembrane region" description="Helical" evidence="18">
    <location>
        <begin position="108"/>
        <end position="125"/>
    </location>
</feature>
<keyword evidence="18" id="KW-0812">Transmembrane</keyword>
<feature type="transmembrane region" description="Helical" evidence="18">
    <location>
        <begin position="41"/>
        <end position="60"/>
    </location>
</feature>
<keyword evidence="18" id="KW-1133">Transmembrane helix</keyword>
<evidence type="ECO:0000256" key="13">
    <source>
        <dbReference type="ARBA" id="ARBA00023004"/>
    </source>
</evidence>
<feature type="transmembrane region" description="Helical" evidence="18">
    <location>
        <begin position="183"/>
        <end position="205"/>
    </location>
</feature>
<comment type="catalytic activity">
    <reaction evidence="1">
        <text>ATP + protein L-histidine = ADP + protein N-phospho-L-histidine.</text>
        <dbReference type="EC" id="2.7.13.3"/>
    </reaction>
</comment>
<keyword evidence="6" id="KW-0004">4Fe-4S</keyword>
<proteinExistence type="predicted"/>
<comment type="cofactor">
    <cofactor evidence="2">
        <name>[4Fe-4S] cluster</name>
        <dbReference type="ChEBI" id="CHEBI:49883"/>
    </cofactor>
</comment>
<dbReference type="EC" id="2.7.13.3" evidence="4"/>